<feature type="region of interest" description="Disordered" evidence="1">
    <location>
        <begin position="1"/>
        <end position="59"/>
    </location>
</feature>
<comment type="caution">
    <text evidence="2">The sequence shown here is derived from an EMBL/GenBank/DDBJ whole genome shotgun (WGS) entry which is preliminary data.</text>
</comment>
<dbReference type="EMBL" id="MNCJ02000317">
    <property type="protein sequence ID" value="KAF5817789.1"/>
    <property type="molecule type" value="Genomic_DNA"/>
</dbReference>
<reference evidence="2" key="1">
    <citation type="journal article" date="2017" name="Nature">
        <title>The sunflower genome provides insights into oil metabolism, flowering and Asterid evolution.</title>
        <authorList>
            <person name="Badouin H."/>
            <person name="Gouzy J."/>
            <person name="Grassa C.J."/>
            <person name="Murat F."/>
            <person name="Staton S.E."/>
            <person name="Cottret L."/>
            <person name="Lelandais-Briere C."/>
            <person name="Owens G.L."/>
            <person name="Carrere S."/>
            <person name="Mayjonade B."/>
            <person name="Legrand L."/>
            <person name="Gill N."/>
            <person name="Kane N.C."/>
            <person name="Bowers J.E."/>
            <person name="Hubner S."/>
            <person name="Bellec A."/>
            <person name="Berard A."/>
            <person name="Berges H."/>
            <person name="Blanchet N."/>
            <person name="Boniface M.C."/>
            <person name="Brunel D."/>
            <person name="Catrice O."/>
            <person name="Chaidir N."/>
            <person name="Claudel C."/>
            <person name="Donnadieu C."/>
            <person name="Faraut T."/>
            <person name="Fievet G."/>
            <person name="Helmstetter N."/>
            <person name="King M."/>
            <person name="Knapp S.J."/>
            <person name="Lai Z."/>
            <person name="Le Paslier M.C."/>
            <person name="Lippi Y."/>
            <person name="Lorenzon L."/>
            <person name="Mandel J.R."/>
            <person name="Marage G."/>
            <person name="Marchand G."/>
            <person name="Marquand E."/>
            <person name="Bret-Mestries E."/>
            <person name="Morien E."/>
            <person name="Nambeesan S."/>
            <person name="Nguyen T."/>
            <person name="Pegot-Espagnet P."/>
            <person name="Pouilly N."/>
            <person name="Raftis F."/>
            <person name="Sallet E."/>
            <person name="Schiex T."/>
            <person name="Thomas J."/>
            <person name="Vandecasteele C."/>
            <person name="Vares D."/>
            <person name="Vear F."/>
            <person name="Vautrin S."/>
            <person name="Crespi M."/>
            <person name="Mangin B."/>
            <person name="Burke J.M."/>
            <person name="Salse J."/>
            <person name="Munos S."/>
            <person name="Vincourt P."/>
            <person name="Rieseberg L.H."/>
            <person name="Langlade N.B."/>
        </authorList>
    </citation>
    <scope>NUCLEOTIDE SEQUENCE</scope>
    <source>
        <tissue evidence="2">Leaves</tissue>
    </source>
</reference>
<reference evidence="2" key="2">
    <citation type="submission" date="2020-06" db="EMBL/GenBank/DDBJ databases">
        <title>Helianthus annuus Genome sequencing and assembly Release 2.</title>
        <authorList>
            <person name="Gouzy J."/>
            <person name="Langlade N."/>
            <person name="Munos S."/>
        </authorList>
    </citation>
    <scope>NUCLEOTIDE SEQUENCE</scope>
    <source>
        <tissue evidence="2">Leaves</tissue>
    </source>
</reference>
<evidence type="ECO:0000313" key="3">
    <source>
        <dbReference type="Proteomes" id="UP000215914"/>
    </source>
</evidence>
<accession>A0A9K3NZ06</accession>
<dbReference type="Gramene" id="mRNA:HanXRQr2_Chr02g0057151">
    <property type="protein sequence ID" value="CDS:HanXRQr2_Chr02g0057151.1"/>
    <property type="gene ID" value="HanXRQr2_Chr02g0057151"/>
</dbReference>
<evidence type="ECO:0000256" key="1">
    <source>
        <dbReference type="SAM" id="MobiDB-lite"/>
    </source>
</evidence>
<protein>
    <submittedName>
        <fullName evidence="2">Uncharacterized protein</fullName>
    </submittedName>
</protein>
<dbReference type="Proteomes" id="UP000215914">
    <property type="component" value="Unassembled WGS sequence"/>
</dbReference>
<name>A0A9K3NZ06_HELAN</name>
<feature type="compositionally biased region" description="Acidic residues" evidence="1">
    <location>
        <begin position="29"/>
        <end position="39"/>
    </location>
</feature>
<gene>
    <name evidence="2" type="ORF">HanXRQr2_Chr02g0057151</name>
</gene>
<evidence type="ECO:0000313" key="2">
    <source>
        <dbReference type="EMBL" id="KAF5817789.1"/>
    </source>
</evidence>
<dbReference type="AlphaFoldDB" id="A0A9K3NZ06"/>
<keyword evidence="3" id="KW-1185">Reference proteome</keyword>
<organism evidence="2 3">
    <name type="scientific">Helianthus annuus</name>
    <name type="common">Common sunflower</name>
    <dbReference type="NCBI Taxonomy" id="4232"/>
    <lineage>
        <taxon>Eukaryota</taxon>
        <taxon>Viridiplantae</taxon>
        <taxon>Streptophyta</taxon>
        <taxon>Embryophyta</taxon>
        <taxon>Tracheophyta</taxon>
        <taxon>Spermatophyta</taxon>
        <taxon>Magnoliopsida</taxon>
        <taxon>eudicotyledons</taxon>
        <taxon>Gunneridae</taxon>
        <taxon>Pentapetalae</taxon>
        <taxon>asterids</taxon>
        <taxon>campanulids</taxon>
        <taxon>Asterales</taxon>
        <taxon>Asteraceae</taxon>
        <taxon>Asteroideae</taxon>
        <taxon>Heliantheae alliance</taxon>
        <taxon>Heliantheae</taxon>
        <taxon>Helianthus</taxon>
    </lineage>
</organism>
<sequence>MGRKGKELVGSSSQPENSPRKSRLVLQVDVDEEEEEEEQQQQQQVDISPKPRWDSGPLDDQPEYWQPILFHEQMNKLKDRVATFICKKEVREVALGHIMSLIGSKFWVGRLR</sequence>
<proteinExistence type="predicted"/>